<dbReference type="OrthoDB" id="1132266at2"/>
<evidence type="ECO:0000313" key="4">
    <source>
        <dbReference type="Proteomes" id="UP000199702"/>
    </source>
</evidence>
<protein>
    <recommendedName>
        <fullName evidence="5">S-adenosyl-methyltransferase</fullName>
    </recommendedName>
</protein>
<evidence type="ECO:0000256" key="2">
    <source>
        <dbReference type="SAM" id="Phobius"/>
    </source>
</evidence>
<keyword evidence="2" id="KW-1133">Transmembrane helix</keyword>
<keyword evidence="1" id="KW-0175">Coiled coil</keyword>
<dbReference type="Pfam" id="PF19579">
    <property type="entry name" value="FtsL_2"/>
    <property type="match status" value="1"/>
</dbReference>
<reference evidence="4" key="1">
    <citation type="submission" date="2016-10" db="EMBL/GenBank/DDBJ databases">
        <authorList>
            <person name="Varghese N."/>
            <person name="Submissions S."/>
        </authorList>
    </citation>
    <scope>NUCLEOTIDE SEQUENCE [LARGE SCALE GENOMIC DNA]</scope>
    <source>
        <strain evidence="4">DSM 17934</strain>
    </source>
</reference>
<evidence type="ECO:0000256" key="1">
    <source>
        <dbReference type="SAM" id="Coils"/>
    </source>
</evidence>
<keyword evidence="4" id="KW-1185">Reference proteome</keyword>
<dbReference type="Proteomes" id="UP000199702">
    <property type="component" value="Unassembled WGS sequence"/>
</dbReference>
<gene>
    <name evidence="3" type="ORF">SAMN05660918_2638</name>
</gene>
<keyword evidence="2" id="KW-0472">Membrane</keyword>
<dbReference type="STRING" id="402734.SAMN05660918_2638"/>
<feature type="transmembrane region" description="Helical" evidence="2">
    <location>
        <begin position="24"/>
        <end position="41"/>
    </location>
</feature>
<evidence type="ECO:0000313" key="3">
    <source>
        <dbReference type="EMBL" id="SEJ20459.1"/>
    </source>
</evidence>
<accession>A0A1H6WU17</accession>
<feature type="coiled-coil region" evidence="1">
    <location>
        <begin position="45"/>
        <end position="79"/>
    </location>
</feature>
<dbReference type="AlphaFoldDB" id="A0A1H6WU17"/>
<keyword evidence="2" id="KW-0812">Transmembrane</keyword>
<dbReference type="InterPro" id="IPR045755">
    <property type="entry name" value="FtsL-like"/>
</dbReference>
<proteinExistence type="predicted"/>
<name>A0A1H6WU17_9FLAO</name>
<sequence length="119" mass="14329">MTKESSIYSLLKAKFLIDDDALKTWKFIIFLFSLAMLMIYFNHNYDEKNYKITRLTNEVKELRSRFVDTRSELMKLKMESTISKKMEERQILPSSVPPKKIVIHKPEDKSFFDKLKIWQ</sequence>
<dbReference type="EMBL" id="FNYA01000007">
    <property type="protein sequence ID" value="SEJ20459.1"/>
    <property type="molecule type" value="Genomic_DNA"/>
</dbReference>
<evidence type="ECO:0008006" key="5">
    <source>
        <dbReference type="Google" id="ProtNLM"/>
    </source>
</evidence>
<organism evidence="3 4">
    <name type="scientific">Flavobacterium terrigena</name>
    <dbReference type="NCBI Taxonomy" id="402734"/>
    <lineage>
        <taxon>Bacteria</taxon>
        <taxon>Pseudomonadati</taxon>
        <taxon>Bacteroidota</taxon>
        <taxon>Flavobacteriia</taxon>
        <taxon>Flavobacteriales</taxon>
        <taxon>Flavobacteriaceae</taxon>
        <taxon>Flavobacterium</taxon>
    </lineage>
</organism>
<dbReference type="RefSeq" id="WP_091314586.1">
    <property type="nucleotide sequence ID" value="NZ_CBCSJU010000003.1"/>
</dbReference>